<sequence length="423" mass="46606">MQGHSGEGRAARTPLPSTPRSSSRGSPSIRSLSRRSVPRRSLLRALGGAAAVGGLAGCGVPAAYVAPGDRAGADLSATDKRLSWANWPLYIDTDDEDESRRPTLEAFEKRTGIAVDYVEEINDNDEFFGKISPALMNHQQTGRDLVVISDWMCARFVRLGWVQEMDRANQPNVTAHLDPQLRSPAFDPGRVYTVPWQSGITGIAYNRRKVGREIRHVSDLWADDLKGRVTLLSGLDEAFALLMQGNGVDVTRWTADDFHEICDQVESRVRGGHVRRFTGNDYIKDLAGGDVLACQAYSGDVIQLQADDPDIEFVVPEEGAELWSESLMIPDLARHKTNAERLVDYYYDPEVAAELAAWVNYVCPVPAAREILASAKDKETAALAEDPLIFPDDAMRGRLAIARDITSEERVGFAKRWNGIVGL</sequence>
<feature type="compositionally biased region" description="Basic and acidic residues" evidence="5">
    <location>
        <begin position="1"/>
        <end position="10"/>
    </location>
</feature>
<feature type="region of interest" description="Disordered" evidence="5">
    <location>
        <begin position="1"/>
        <end position="36"/>
    </location>
</feature>
<dbReference type="Proteomes" id="UP001321542">
    <property type="component" value="Chromosome"/>
</dbReference>
<feature type="compositionally biased region" description="Low complexity" evidence="5">
    <location>
        <begin position="12"/>
        <end position="31"/>
    </location>
</feature>
<evidence type="ECO:0000313" key="6">
    <source>
        <dbReference type="EMBL" id="BBC32613.1"/>
    </source>
</evidence>
<dbReference type="InterPro" id="IPR006059">
    <property type="entry name" value="SBP"/>
</dbReference>
<evidence type="ECO:0000256" key="4">
    <source>
        <dbReference type="ARBA" id="ARBA00022764"/>
    </source>
</evidence>
<dbReference type="Gene3D" id="3.40.190.10">
    <property type="entry name" value="Periplasmic binding protein-like II"/>
    <property type="match status" value="2"/>
</dbReference>
<evidence type="ECO:0000256" key="5">
    <source>
        <dbReference type="SAM" id="MobiDB-lite"/>
    </source>
</evidence>
<dbReference type="CDD" id="cd13590">
    <property type="entry name" value="PBP2_PotD_PotF_like"/>
    <property type="match status" value="1"/>
</dbReference>
<evidence type="ECO:0000256" key="3">
    <source>
        <dbReference type="ARBA" id="ARBA00022729"/>
    </source>
</evidence>
<keyword evidence="4" id="KW-0574">Periplasm</keyword>
<dbReference type="PRINTS" id="PR00909">
    <property type="entry name" value="SPERMDNBNDNG"/>
</dbReference>
<evidence type="ECO:0000313" key="7">
    <source>
        <dbReference type="Proteomes" id="UP001321542"/>
    </source>
</evidence>
<keyword evidence="2" id="KW-0813">Transport</keyword>
<dbReference type="InterPro" id="IPR001188">
    <property type="entry name" value="Sperm_putr-bd"/>
</dbReference>
<keyword evidence="7" id="KW-1185">Reference proteome</keyword>
<organism evidence="6 7">
    <name type="scientific">Streptomyces graminofaciens</name>
    <dbReference type="NCBI Taxonomy" id="68212"/>
    <lineage>
        <taxon>Bacteria</taxon>
        <taxon>Bacillati</taxon>
        <taxon>Actinomycetota</taxon>
        <taxon>Actinomycetes</taxon>
        <taxon>Kitasatosporales</taxon>
        <taxon>Streptomycetaceae</taxon>
        <taxon>Streptomyces</taxon>
    </lineage>
</organism>
<accession>A0ABN5VHW5</accession>
<reference evidence="6 7" key="2">
    <citation type="journal article" date="2023" name="ChemBioChem">
        <title>Acyltransferase Domain Exchange between Two Independent Type I Polyketide Synthases in the Same Producer Strain of Macrolide Antibiotics.</title>
        <authorList>
            <person name="Kudo F."/>
            <person name="Kishikawa K."/>
            <person name="Tsuboi K."/>
            <person name="Kido T."/>
            <person name="Usui T."/>
            <person name="Hashimoto J."/>
            <person name="Shin-Ya K."/>
            <person name="Miyanaga A."/>
            <person name="Eguchi T."/>
        </authorList>
    </citation>
    <scope>NUCLEOTIDE SEQUENCE [LARGE SCALE GENOMIC DNA]</scope>
    <source>
        <strain evidence="6 7">A-8890</strain>
    </source>
</reference>
<dbReference type="Pfam" id="PF13416">
    <property type="entry name" value="SBP_bac_8"/>
    <property type="match status" value="1"/>
</dbReference>
<dbReference type="InterPro" id="IPR006311">
    <property type="entry name" value="TAT_signal"/>
</dbReference>
<name>A0ABN5VHW5_9ACTN</name>
<evidence type="ECO:0000256" key="1">
    <source>
        <dbReference type="ARBA" id="ARBA00004418"/>
    </source>
</evidence>
<reference evidence="6 7" key="1">
    <citation type="journal article" date="2010" name="ChemBioChem">
        <title>Cloning and characterization of the biosynthetic gene cluster of 16-membered macrolide antibiotic FD-891: involvement of a dual functional cytochrome P450 monooxygenase catalyzing epoxidation and hydroxylation.</title>
        <authorList>
            <person name="Kudo F."/>
            <person name="Motegi A."/>
            <person name="Mizoue K."/>
            <person name="Eguchi T."/>
        </authorList>
    </citation>
    <scope>NUCLEOTIDE SEQUENCE [LARGE SCALE GENOMIC DNA]</scope>
    <source>
        <strain evidence="6 7">A-8890</strain>
    </source>
</reference>
<proteinExistence type="predicted"/>
<dbReference type="PROSITE" id="PS51318">
    <property type="entry name" value="TAT"/>
    <property type="match status" value="1"/>
</dbReference>
<dbReference type="EMBL" id="AP018448">
    <property type="protein sequence ID" value="BBC32613.1"/>
    <property type="molecule type" value="Genomic_DNA"/>
</dbReference>
<dbReference type="PANTHER" id="PTHR30222:SF17">
    <property type="entry name" value="SPERMIDINE_PUTRESCINE-BINDING PERIPLASMIC PROTEIN"/>
    <property type="match status" value="1"/>
</dbReference>
<dbReference type="PANTHER" id="PTHR30222">
    <property type="entry name" value="SPERMIDINE/PUTRESCINE-BINDING PERIPLASMIC PROTEIN"/>
    <property type="match status" value="1"/>
</dbReference>
<evidence type="ECO:0000256" key="2">
    <source>
        <dbReference type="ARBA" id="ARBA00022448"/>
    </source>
</evidence>
<protein>
    <submittedName>
        <fullName evidence="6">Polyamine ABC transporter substrate-binding protein</fullName>
    </submittedName>
</protein>
<dbReference type="SUPFAM" id="SSF53850">
    <property type="entry name" value="Periplasmic binding protein-like II"/>
    <property type="match status" value="1"/>
</dbReference>
<keyword evidence="3" id="KW-0732">Signal</keyword>
<comment type="subcellular location">
    <subcellularLocation>
        <location evidence="1">Periplasm</location>
    </subcellularLocation>
</comment>
<gene>
    <name evidence="6" type="ORF">SGFS_039070</name>
</gene>